<comment type="subunit">
    <text evidence="7">Forms oligomers.</text>
</comment>
<dbReference type="InterPro" id="IPR038619">
    <property type="entry name" value="MraZ_sf"/>
</dbReference>
<dbReference type="GO" id="GO:0003700">
    <property type="term" value="F:DNA-binding transcription factor activity"/>
    <property type="evidence" value="ECO:0007669"/>
    <property type="project" value="UniProtKB-UniRule"/>
</dbReference>
<proteinExistence type="inferred from homology"/>
<evidence type="ECO:0000313" key="11">
    <source>
        <dbReference type="Proteomes" id="UP000184066"/>
    </source>
</evidence>
<evidence type="ECO:0000256" key="7">
    <source>
        <dbReference type="HAMAP-Rule" id="MF_01008"/>
    </source>
</evidence>
<dbReference type="SUPFAM" id="SSF89447">
    <property type="entry name" value="AbrB/MazE/MraZ-like"/>
    <property type="match status" value="1"/>
</dbReference>
<dbReference type="InterPro" id="IPR020603">
    <property type="entry name" value="MraZ_dom"/>
</dbReference>
<comment type="similarity">
    <text evidence="7">Belongs to the MraZ family.</text>
</comment>
<keyword evidence="6 7" id="KW-0804">Transcription</keyword>
<dbReference type="InterPro" id="IPR035642">
    <property type="entry name" value="MraZ_N"/>
</dbReference>
<organism evidence="10 11">
    <name type="scientific">Oceanicella actignis</name>
    <dbReference type="NCBI Taxonomy" id="1189325"/>
    <lineage>
        <taxon>Bacteria</taxon>
        <taxon>Pseudomonadati</taxon>
        <taxon>Pseudomonadota</taxon>
        <taxon>Alphaproteobacteria</taxon>
        <taxon>Rhodobacterales</taxon>
        <taxon>Paracoccaceae</taxon>
        <taxon>Oceanicella</taxon>
    </lineage>
</organism>
<evidence type="ECO:0000256" key="4">
    <source>
        <dbReference type="ARBA" id="ARBA00023015"/>
    </source>
</evidence>
<keyword evidence="5 7" id="KW-0238">DNA-binding</keyword>
<feature type="region of interest" description="Disordered" evidence="8">
    <location>
        <begin position="142"/>
        <end position="165"/>
    </location>
</feature>
<dbReference type="CDD" id="cd16321">
    <property type="entry name" value="MraZ_C"/>
    <property type="match status" value="1"/>
</dbReference>
<evidence type="ECO:0000313" key="10">
    <source>
        <dbReference type="EMBL" id="SHN55737.1"/>
    </source>
</evidence>
<accession>A0A1M7SB34</accession>
<dbReference type="RefSeq" id="WP_072746249.1">
    <property type="nucleotide sequence ID" value="NZ_FOHL01000003.1"/>
</dbReference>
<comment type="subcellular location">
    <subcellularLocation>
        <location evidence="7">Cytoplasm</location>
        <location evidence="7">Nucleoid</location>
    </subcellularLocation>
</comment>
<dbReference type="Gene3D" id="3.40.1550.20">
    <property type="entry name" value="Transcriptional regulator MraZ domain"/>
    <property type="match status" value="1"/>
</dbReference>
<dbReference type="GO" id="GO:0009295">
    <property type="term" value="C:nucleoid"/>
    <property type="evidence" value="ECO:0007669"/>
    <property type="project" value="UniProtKB-SubCell"/>
</dbReference>
<dbReference type="STRING" id="1189325.SAMN04488119_103340"/>
<evidence type="ECO:0000256" key="1">
    <source>
        <dbReference type="ARBA" id="ARBA00013860"/>
    </source>
</evidence>
<gene>
    <name evidence="7" type="primary">mraZ</name>
    <name evidence="10" type="ORF">SAMN05216200_102168</name>
</gene>
<evidence type="ECO:0000256" key="2">
    <source>
        <dbReference type="ARBA" id="ARBA00022490"/>
    </source>
</evidence>
<dbReference type="Pfam" id="PF02381">
    <property type="entry name" value="MraZ"/>
    <property type="match status" value="1"/>
</dbReference>
<dbReference type="PROSITE" id="PS51740">
    <property type="entry name" value="SPOVT_ABRB"/>
    <property type="match status" value="2"/>
</dbReference>
<dbReference type="PANTHER" id="PTHR34701:SF1">
    <property type="entry name" value="TRANSCRIPTIONAL REGULATOR MRAZ"/>
    <property type="match status" value="1"/>
</dbReference>
<evidence type="ECO:0000256" key="3">
    <source>
        <dbReference type="ARBA" id="ARBA00022737"/>
    </source>
</evidence>
<dbReference type="OrthoDB" id="9807753at2"/>
<dbReference type="CDD" id="cd16320">
    <property type="entry name" value="MraZ_N"/>
    <property type="match status" value="1"/>
</dbReference>
<dbReference type="HAMAP" id="MF_01008">
    <property type="entry name" value="MraZ"/>
    <property type="match status" value="1"/>
</dbReference>
<dbReference type="InterPro" id="IPR037914">
    <property type="entry name" value="SpoVT-AbrB_sf"/>
</dbReference>
<dbReference type="InterPro" id="IPR035644">
    <property type="entry name" value="MraZ_C"/>
</dbReference>
<dbReference type="EMBL" id="FRDL01000002">
    <property type="protein sequence ID" value="SHN55737.1"/>
    <property type="molecule type" value="Genomic_DNA"/>
</dbReference>
<dbReference type="AlphaFoldDB" id="A0A1M7SB34"/>
<dbReference type="PANTHER" id="PTHR34701">
    <property type="entry name" value="TRANSCRIPTIONAL REGULATOR MRAZ"/>
    <property type="match status" value="1"/>
</dbReference>
<reference evidence="10 11" key="1">
    <citation type="submission" date="2016-12" db="EMBL/GenBank/DDBJ databases">
        <authorList>
            <person name="Song W.-J."/>
            <person name="Kurnit D.M."/>
        </authorList>
    </citation>
    <scope>NUCLEOTIDE SEQUENCE [LARGE SCALE GENOMIC DNA]</scope>
    <source>
        <strain evidence="10 11">CGMCC 1.10808</strain>
    </source>
</reference>
<feature type="domain" description="SpoVT-AbrB" evidence="9">
    <location>
        <begin position="8"/>
        <end position="57"/>
    </location>
</feature>
<keyword evidence="4 7" id="KW-0805">Transcription regulation</keyword>
<feature type="domain" description="SpoVT-AbrB" evidence="9">
    <location>
        <begin position="86"/>
        <end position="129"/>
    </location>
</feature>
<evidence type="ECO:0000256" key="5">
    <source>
        <dbReference type="ARBA" id="ARBA00023125"/>
    </source>
</evidence>
<keyword evidence="2 7" id="KW-0963">Cytoplasm</keyword>
<dbReference type="GO" id="GO:0005737">
    <property type="term" value="C:cytoplasm"/>
    <property type="evidence" value="ECO:0007669"/>
    <property type="project" value="UniProtKB-UniRule"/>
</dbReference>
<evidence type="ECO:0000256" key="8">
    <source>
        <dbReference type="SAM" id="MobiDB-lite"/>
    </source>
</evidence>
<keyword evidence="11" id="KW-1185">Reference proteome</keyword>
<evidence type="ECO:0000256" key="6">
    <source>
        <dbReference type="ARBA" id="ARBA00023163"/>
    </source>
</evidence>
<name>A0A1M7SB34_9RHOB</name>
<dbReference type="GO" id="GO:2000143">
    <property type="term" value="P:negative regulation of DNA-templated transcription initiation"/>
    <property type="evidence" value="ECO:0007669"/>
    <property type="project" value="TreeGrafter"/>
</dbReference>
<keyword evidence="3" id="KW-0677">Repeat</keyword>
<dbReference type="GO" id="GO:0000976">
    <property type="term" value="F:transcription cis-regulatory region binding"/>
    <property type="evidence" value="ECO:0007669"/>
    <property type="project" value="TreeGrafter"/>
</dbReference>
<dbReference type="InterPro" id="IPR003444">
    <property type="entry name" value="MraZ"/>
</dbReference>
<protein>
    <recommendedName>
        <fullName evidence="1 7">Transcriptional regulator MraZ</fullName>
    </recommendedName>
</protein>
<evidence type="ECO:0000259" key="9">
    <source>
        <dbReference type="PROSITE" id="PS51740"/>
    </source>
</evidence>
<dbReference type="Proteomes" id="UP000184066">
    <property type="component" value="Unassembled WGS sequence"/>
</dbReference>
<dbReference type="InterPro" id="IPR007159">
    <property type="entry name" value="SpoVT-AbrB_dom"/>
</dbReference>
<sequence length="165" mass="18450">MWQRFTSSSVHKVDAKGRVSVPALFRRVLEQSAVPGGLVVIPNLRGSECLEVFTHEFMDRLARNIARMKPFSKERRRLEYEFLANALPMQIDETGRIVLSPQLKAAAGIRDQARFVGLGDSFQIWAPDRFERMMADLREAEDADGADPLDAMPWDDAGDPFGGGA</sequence>